<evidence type="ECO:0000313" key="2">
    <source>
        <dbReference type="EMBL" id="CAB3819990.1"/>
    </source>
</evidence>
<evidence type="ECO:0000259" key="1">
    <source>
        <dbReference type="PROSITE" id="PS50921"/>
    </source>
</evidence>
<dbReference type="GO" id="GO:0003723">
    <property type="term" value="F:RNA binding"/>
    <property type="evidence" value="ECO:0007669"/>
    <property type="project" value="InterPro"/>
</dbReference>
<accession>A0A6S7CSG5</accession>
<evidence type="ECO:0000313" key="3">
    <source>
        <dbReference type="Proteomes" id="UP000494203"/>
    </source>
</evidence>
<organism evidence="2 3">
    <name type="scientific">Achromobacter pulmonis</name>
    <dbReference type="NCBI Taxonomy" id="1389932"/>
    <lineage>
        <taxon>Bacteria</taxon>
        <taxon>Pseudomonadati</taxon>
        <taxon>Pseudomonadota</taxon>
        <taxon>Betaproteobacteria</taxon>
        <taxon>Burkholderiales</taxon>
        <taxon>Alcaligenaceae</taxon>
        <taxon>Achromobacter</taxon>
    </lineage>
</organism>
<dbReference type="InterPro" id="IPR036388">
    <property type="entry name" value="WH-like_DNA-bd_sf"/>
</dbReference>
<sequence>MDHSLRRLYEDLRSVAVAVAYPPGEDRDLLVEQLQRIGCRIHLVWPFPDKPPAGADVVFFQVSQCGQNSFAWSASEVDATLIALSEYETPTTLKQLLKTNAHGVLTRPFRSAGILSTLVLARSAKQFQNRQQNKIDKLESTIKARRVIEKAIRVLMDHQRLDERAAYEHMRTRATGLRVSVAEVAAMIVEASEAMEKLGLGGARPDPQNHSNHGGKA</sequence>
<dbReference type="AlphaFoldDB" id="A0A6S7CSG5"/>
<dbReference type="Pfam" id="PF03861">
    <property type="entry name" value="ANTAR"/>
    <property type="match status" value="1"/>
</dbReference>
<reference evidence="2 3" key="1">
    <citation type="submission" date="2020-04" db="EMBL/GenBank/DDBJ databases">
        <authorList>
            <person name="De Canck E."/>
        </authorList>
    </citation>
    <scope>NUCLEOTIDE SEQUENCE [LARGE SCALE GENOMIC DNA]</scope>
    <source>
        <strain evidence="2 3">LMG 26788</strain>
    </source>
</reference>
<dbReference type="Gene3D" id="3.40.50.2300">
    <property type="match status" value="1"/>
</dbReference>
<dbReference type="InterPro" id="IPR049021">
    <property type="entry name" value="AmiR_N"/>
</dbReference>
<gene>
    <name evidence="2" type="primary">amiR</name>
    <name evidence="2" type="ORF">LMG26788_00216</name>
</gene>
<dbReference type="PROSITE" id="PS50921">
    <property type="entry name" value="ANTAR"/>
    <property type="match status" value="1"/>
</dbReference>
<dbReference type="Pfam" id="PF21332">
    <property type="entry name" value="AmiR_N"/>
    <property type="match status" value="1"/>
</dbReference>
<dbReference type="PIRSF" id="PIRSF036382">
    <property type="entry name" value="RR_antiterm"/>
    <property type="match status" value="1"/>
</dbReference>
<dbReference type="RefSeq" id="WP_175135367.1">
    <property type="nucleotide sequence ID" value="NZ_CADIJV010000037.1"/>
</dbReference>
<dbReference type="InterPro" id="IPR011006">
    <property type="entry name" value="CheY-like_superfamily"/>
</dbReference>
<dbReference type="InterPro" id="IPR008327">
    <property type="entry name" value="Sig_transdc_resp-reg_antiterm"/>
</dbReference>
<keyword evidence="3" id="KW-1185">Reference proteome</keyword>
<feature type="domain" description="ANTAR" evidence="1">
    <location>
        <begin position="128"/>
        <end position="189"/>
    </location>
</feature>
<dbReference type="SMART" id="SM01012">
    <property type="entry name" value="ANTAR"/>
    <property type="match status" value="1"/>
</dbReference>
<dbReference type="Gene3D" id="1.10.10.10">
    <property type="entry name" value="Winged helix-like DNA-binding domain superfamily/Winged helix DNA-binding domain"/>
    <property type="match status" value="1"/>
</dbReference>
<dbReference type="SUPFAM" id="SSF52172">
    <property type="entry name" value="CheY-like"/>
    <property type="match status" value="1"/>
</dbReference>
<dbReference type="Proteomes" id="UP000494203">
    <property type="component" value="Unassembled WGS sequence"/>
</dbReference>
<dbReference type="EMBL" id="CADIKZ010000001">
    <property type="protein sequence ID" value="CAB3819990.1"/>
    <property type="molecule type" value="Genomic_DNA"/>
</dbReference>
<protein>
    <submittedName>
        <fullName evidence="2">Aliphatic amidase regulator</fullName>
    </submittedName>
</protein>
<proteinExistence type="predicted"/>
<name>A0A6S7CSG5_9BURK</name>
<dbReference type="InterPro" id="IPR005561">
    <property type="entry name" value="ANTAR"/>
</dbReference>